<evidence type="ECO:0000256" key="2">
    <source>
        <dbReference type="ARBA" id="ARBA00004651"/>
    </source>
</evidence>
<keyword evidence="16" id="KW-1185">Reference proteome</keyword>
<evidence type="ECO:0000256" key="11">
    <source>
        <dbReference type="ARBA" id="ARBA00023049"/>
    </source>
</evidence>
<evidence type="ECO:0000256" key="4">
    <source>
        <dbReference type="ARBA" id="ARBA00022475"/>
    </source>
</evidence>
<dbReference type="InterPro" id="IPR044537">
    <property type="entry name" value="Rip2-like"/>
</dbReference>
<dbReference type="Pfam" id="PF02163">
    <property type="entry name" value="Peptidase_M50"/>
    <property type="match status" value="1"/>
</dbReference>
<dbReference type="GO" id="GO:0006508">
    <property type="term" value="P:proteolysis"/>
    <property type="evidence" value="ECO:0007669"/>
    <property type="project" value="UniProtKB-KW"/>
</dbReference>
<protein>
    <submittedName>
        <fullName evidence="15">Zn-dependent protease</fullName>
    </submittedName>
</protein>
<dbReference type="GO" id="GO:0008237">
    <property type="term" value="F:metallopeptidase activity"/>
    <property type="evidence" value="ECO:0007669"/>
    <property type="project" value="UniProtKB-KW"/>
</dbReference>
<evidence type="ECO:0000256" key="3">
    <source>
        <dbReference type="ARBA" id="ARBA00007931"/>
    </source>
</evidence>
<keyword evidence="10 13" id="KW-1133">Transmembrane helix</keyword>
<proteinExistence type="inferred from homology"/>
<dbReference type="AlphaFoldDB" id="A0A0U9HIZ8"/>
<evidence type="ECO:0000256" key="5">
    <source>
        <dbReference type="ARBA" id="ARBA00022670"/>
    </source>
</evidence>
<comment type="subcellular location">
    <subcellularLocation>
        <location evidence="2">Cell membrane</location>
        <topology evidence="2">Multi-pass membrane protein</topology>
    </subcellularLocation>
</comment>
<accession>A0A0U9HIZ8</accession>
<keyword evidence="7" id="KW-0479">Metal-binding</keyword>
<dbReference type="EMBL" id="DF977003">
    <property type="protein sequence ID" value="GAQ26139.1"/>
    <property type="molecule type" value="Genomic_DNA"/>
</dbReference>
<dbReference type="InterPro" id="IPR008915">
    <property type="entry name" value="Peptidase_M50"/>
</dbReference>
<evidence type="ECO:0000256" key="12">
    <source>
        <dbReference type="ARBA" id="ARBA00023136"/>
    </source>
</evidence>
<keyword evidence="11" id="KW-0482">Metalloprotease</keyword>
<evidence type="ECO:0000256" key="13">
    <source>
        <dbReference type="SAM" id="Phobius"/>
    </source>
</evidence>
<evidence type="ECO:0000256" key="7">
    <source>
        <dbReference type="ARBA" id="ARBA00022723"/>
    </source>
</evidence>
<keyword evidence="8" id="KW-0378">Hydrolase</keyword>
<dbReference type="Proteomes" id="UP000062160">
    <property type="component" value="Unassembled WGS sequence"/>
</dbReference>
<evidence type="ECO:0000256" key="9">
    <source>
        <dbReference type="ARBA" id="ARBA00022833"/>
    </source>
</evidence>
<dbReference type="STRING" id="224999.GCA_001485475_02178"/>
<name>A0A0U9HIZ8_9FIRM</name>
<keyword evidence="5 15" id="KW-0645">Protease</keyword>
<evidence type="ECO:0000256" key="8">
    <source>
        <dbReference type="ARBA" id="ARBA00022801"/>
    </source>
</evidence>
<dbReference type="GO" id="GO:0046872">
    <property type="term" value="F:metal ion binding"/>
    <property type="evidence" value="ECO:0007669"/>
    <property type="project" value="UniProtKB-KW"/>
</dbReference>
<feature type="transmembrane region" description="Helical" evidence="13">
    <location>
        <begin position="12"/>
        <end position="29"/>
    </location>
</feature>
<gene>
    <name evidence="15" type="ORF">TSYNT_9398</name>
</gene>
<keyword evidence="6 13" id="KW-0812">Transmembrane</keyword>
<keyword evidence="9" id="KW-0862">Zinc</keyword>
<evidence type="ECO:0000256" key="1">
    <source>
        <dbReference type="ARBA" id="ARBA00001947"/>
    </source>
</evidence>
<keyword evidence="12 13" id="KW-0472">Membrane</keyword>
<dbReference type="PANTHER" id="PTHR35864:SF1">
    <property type="entry name" value="ZINC METALLOPROTEASE YWHC-RELATED"/>
    <property type="match status" value="1"/>
</dbReference>
<evidence type="ECO:0000256" key="6">
    <source>
        <dbReference type="ARBA" id="ARBA00022692"/>
    </source>
</evidence>
<keyword evidence="4" id="KW-1003">Cell membrane</keyword>
<evidence type="ECO:0000259" key="14">
    <source>
        <dbReference type="Pfam" id="PF02163"/>
    </source>
</evidence>
<evidence type="ECO:0000256" key="10">
    <source>
        <dbReference type="ARBA" id="ARBA00022989"/>
    </source>
</evidence>
<reference evidence="15" key="1">
    <citation type="journal article" date="2016" name="Genome Announc.">
        <title>Draft Genome Sequence of the Syntrophic Lactate-Degrading Bacterium Tepidanaerobacter syntrophicus JLT.</title>
        <authorList>
            <person name="Matsuura N."/>
            <person name="Ohashi A."/>
            <person name="Tourlousse D.M."/>
            <person name="Sekiguchi Y."/>
        </authorList>
    </citation>
    <scope>NUCLEOTIDE SEQUENCE [LARGE SCALE GENOMIC DNA]</scope>
    <source>
        <strain evidence="15">JL</strain>
    </source>
</reference>
<evidence type="ECO:0000313" key="16">
    <source>
        <dbReference type="Proteomes" id="UP000062160"/>
    </source>
</evidence>
<comment type="cofactor">
    <cofactor evidence="1">
        <name>Zn(2+)</name>
        <dbReference type="ChEBI" id="CHEBI:29105"/>
    </cofactor>
</comment>
<feature type="domain" description="Peptidase M50" evidence="14">
    <location>
        <begin position="116"/>
        <end position="158"/>
    </location>
</feature>
<organism evidence="15">
    <name type="scientific">Tepidanaerobacter syntrophicus</name>
    <dbReference type="NCBI Taxonomy" id="224999"/>
    <lineage>
        <taxon>Bacteria</taxon>
        <taxon>Bacillati</taxon>
        <taxon>Bacillota</taxon>
        <taxon>Clostridia</taxon>
        <taxon>Thermosediminibacterales</taxon>
        <taxon>Tepidanaerobacteraceae</taxon>
        <taxon>Tepidanaerobacter</taxon>
    </lineage>
</organism>
<evidence type="ECO:0000313" key="15">
    <source>
        <dbReference type="EMBL" id="GAQ26139.1"/>
    </source>
</evidence>
<dbReference type="InterPro" id="IPR052348">
    <property type="entry name" value="Metallopeptidase_M50B"/>
</dbReference>
<dbReference type="CDD" id="cd06158">
    <property type="entry name" value="S2P-M50_like_1"/>
    <property type="match status" value="1"/>
</dbReference>
<comment type="similarity">
    <text evidence="3">Belongs to the peptidase M50B family.</text>
</comment>
<feature type="transmembrane region" description="Helical" evidence="13">
    <location>
        <begin position="88"/>
        <end position="111"/>
    </location>
</feature>
<sequence length="210" mass="23687">MIVMTNFLGPEMLLRIPALLLAITFHEYAHARVSYSLGDPTPKWQGRLSLNPLAHLDPIGLLMLWLFKFGWAKPVEINPNYYKEPKKGMMLVSVAGPIANLLLAFASMVILKLDILHNGILENFIYILFIYNLTLAVFNIIPIPPLDGSKILMGVLPAKYAYEFSQIESYGPFILIILIYLNLLDVILNPLMIFVSNGLSILSDLILLRF</sequence>
<dbReference type="PANTHER" id="PTHR35864">
    <property type="entry name" value="ZINC METALLOPROTEASE MJ0611-RELATED"/>
    <property type="match status" value="1"/>
</dbReference>
<feature type="transmembrane region" description="Helical" evidence="13">
    <location>
        <begin position="123"/>
        <end position="141"/>
    </location>
</feature>
<dbReference type="GO" id="GO:0005886">
    <property type="term" value="C:plasma membrane"/>
    <property type="evidence" value="ECO:0007669"/>
    <property type="project" value="UniProtKB-SubCell"/>
</dbReference>